<keyword evidence="2 7" id="KW-0812">Transmembrane</keyword>
<dbReference type="EMBL" id="JASCQO010000035">
    <property type="protein sequence ID" value="MDI5934148.1"/>
    <property type="molecule type" value="Genomic_DNA"/>
</dbReference>
<sequence length="589" mass="64195">MLRLQILIVFMSLSQIASVFAIGPFMSLVGDMSRLQGQGILSDVYHASGIGSPFDFLFWLGIVVLAFLMAATVISMYTTWRMCRYGAQIGVDISSRLFRFYMKQPWLFHVGGSSSTLTKHIAQECQRVSVGVIKPVIEVNAKLMMSTMMAISLVIYSPMVALVGVLFFSGAYIFLYFTVRRSLIANGRLISSIQAMRFKIMSEGFGGIKDALVLGRQGSFIARFKRTSDAYAYASGTTQLLSQVPRYAMELIAFGSIIFLVLYLLSAHQGDLGQMLPILSVYALAGFKVLPAFQQIYQGISSVRSNLAAFEVIQNDLKASCTSSEHDNVSQIVSSNDDTERGDSLELSSGIKLLNVVFHYPGKGVPALNGLSIDIPANKVVGLVGASGSGKSTAVDVLLGLIQPDSGQVLVDGKPLSAIQKSIWKHSVGYVSQSIFLADSSIAENIAFGITPEHIDEARVMRAANLSHLDELLESLPEGLGTTVGERGIQLSGGQRQRIGIARALYFDASILIMDEATSALDGITETLVMDAIQDFSGSKTIIMIAHRLTTVRQCDCIYLMSHGRVMDQGRYDELASRNEMFKRMAKHV</sequence>
<keyword evidence="5 7" id="KW-1133">Transmembrane helix</keyword>
<dbReference type="InterPro" id="IPR027417">
    <property type="entry name" value="P-loop_NTPase"/>
</dbReference>
<feature type="transmembrane region" description="Helical" evidence="7">
    <location>
        <begin position="153"/>
        <end position="177"/>
    </location>
</feature>
<dbReference type="Gene3D" id="3.40.50.300">
    <property type="entry name" value="P-loop containing nucleotide triphosphate hydrolases"/>
    <property type="match status" value="1"/>
</dbReference>
<proteinExistence type="predicted"/>
<dbReference type="InterPro" id="IPR017871">
    <property type="entry name" value="ABC_transporter-like_CS"/>
</dbReference>
<evidence type="ECO:0000256" key="4">
    <source>
        <dbReference type="ARBA" id="ARBA00022840"/>
    </source>
</evidence>
<reference evidence="10 11" key="1">
    <citation type="submission" date="2023-04" db="EMBL/GenBank/DDBJ databases">
        <title>Halomonas strains isolated from rhizosphere soil.</title>
        <authorList>
            <person name="Xu L."/>
            <person name="Sun J.-Q."/>
        </authorList>
    </citation>
    <scope>NUCLEOTIDE SEQUENCE [LARGE SCALE GENOMIC DNA]</scope>
    <source>
        <strain evidence="10 11">LN1S58</strain>
    </source>
</reference>
<feature type="transmembrane region" description="Helical" evidence="7">
    <location>
        <begin position="56"/>
        <end position="77"/>
    </location>
</feature>
<organism evidence="10 11">
    <name type="scientific">Halomonas kalidii</name>
    <dbReference type="NCBI Taxonomy" id="3043293"/>
    <lineage>
        <taxon>Bacteria</taxon>
        <taxon>Pseudomonadati</taxon>
        <taxon>Pseudomonadota</taxon>
        <taxon>Gammaproteobacteria</taxon>
        <taxon>Oceanospirillales</taxon>
        <taxon>Halomonadaceae</taxon>
        <taxon>Halomonas</taxon>
    </lineage>
</organism>
<keyword evidence="3" id="KW-0547">Nucleotide-binding</keyword>
<dbReference type="PROSITE" id="PS50929">
    <property type="entry name" value="ABC_TM1F"/>
    <property type="match status" value="1"/>
</dbReference>
<evidence type="ECO:0000313" key="11">
    <source>
        <dbReference type="Proteomes" id="UP001244242"/>
    </source>
</evidence>
<evidence type="ECO:0000256" key="3">
    <source>
        <dbReference type="ARBA" id="ARBA00022741"/>
    </source>
</evidence>
<evidence type="ECO:0000256" key="7">
    <source>
        <dbReference type="SAM" id="Phobius"/>
    </source>
</evidence>
<feature type="transmembrane region" description="Helical" evidence="7">
    <location>
        <begin position="247"/>
        <end position="266"/>
    </location>
</feature>
<dbReference type="Pfam" id="PF00005">
    <property type="entry name" value="ABC_tran"/>
    <property type="match status" value="1"/>
</dbReference>
<evidence type="ECO:0000256" key="5">
    <source>
        <dbReference type="ARBA" id="ARBA00022989"/>
    </source>
</evidence>
<dbReference type="InterPro" id="IPR011527">
    <property type="entry name" value="ABC1_TM_dom"/>
</dbReference>
<dbReference type="RefSeq" id="WP_282721620.1">
    <property type="nucleotide sequence ID" value="NZ_JASCQO010000035.1"/>
</dbReference>
<gene>
    <name evidence="10" type="ORF">QLQ84_10145</name>
</gene>
<evidence type="ECO:0000313" key="10">
    <source>
        <dbReference type="EMBL" id="MDI5934148.1"/>
    </source>
</evidence>
<dbReference type="SUPFAM" id="SSF52540">
    <property type="entry name" value="P-loop containing nucleoside triphosphate hydrolases"/>
    <property type="match status" value="1"/>
</dbReference>
<keyword evidence="4 10" id="KW-0067">ATP-binding</keyword>
<comment type="subcellular location">
    <subcellularLocation>
        <location evidence="1">Cell membrane</location>
        <topology evidence="1">Multi-pass membrane protein</topology>
    </subcellularLocation>
</comment>
<dbReference type="InterPro" id="IPR003439">
    <property type="entry name" value="ABC_transporter-like_ATP-bd"/>
</dbReference>
<accession>A0ABT6VJJ1</accession>
<comment type="caution">
    <text evidence="10">The sequence shown here is derived from an EMBL/GenBank/DDBJ whole genome shotgun (WGS) entry which is preliminary data.</text>
</comment>
<evidence type="ECO:0000256" key="1">
    <source>
        <dbReference type="ARBA" id="ARBA00004651"/>
    </source>
</evidence>
<dbReference type="Proteomes" id="UP001244242">
    <property type="component" value="Unassembled WGS sequence"/>
</dbReference>
<evidence type="ECO:0000256" key="2">
    <source>
        <dbReference type="ARBA" id="ARBA00022692"/>
    </source>
</evidence>
<protein>
    <submittedName>
        <fullName evidence="10">ABC transporter ATP-binding protein</fullName>
    </submittedName>
</protein>
<dbReference type="InterPro" id="IPR039421">
    <property type="entry name" value="Type_1_exporter"/>
</dbReference>
<dbReference type="SMART" id="SM00382">
    <property type="entry name" value="AAA"/>
    <property type="match status" value="1"/>
</dbReference>
<evidence type="ECO:0000256" key="6">
    <source>
        <dbReference type="ARBA" id="ARBA00023136"/>
    </source>
</evidence>
<dbReference type="Pfam" id="PF00664">
    <property type="entry name" value="ABC_membrane"/>
    <property type="match status" value="1"/>
</dbReference>
<feature type="domain" description="ABC transporter" evidence="8">
    <location>
        <begin position="351"/>
        <end position="588"/>
    </location>
</feature>
<dbReference type="PROSITE" id="PS00211">
    <property type="entry name" value="ABC_TRANSPORTER_1"/>
    <property type="match status" value="1"/>
</dbReference>
<dbReference type="PANTHER" id="PTHR24221">
    <property type="entry name" value="ATP-BINDING CASSETTE SUB-FAMILY B"/>
    <property type="match status" value="1"/>
</dbReference>
<evidence type="ECO:0000259" key="8">
    <source>
        <dbReference type="PROSITE" id="PS50893"/>
    </source>
</evidence>
<name>A0ABT6VJJ1_9GAMM</name>
<dbReference type="Gene3D" id="1.20.1560.10">
    <property type="entry name" value="ABC transporter type 1, transmembrane domain"/>
    <property type="match status" value="1"/>
</dbReference>
<dbReference type="InterPro" id="IPR036640">
    <property type="entry name" value="ABC1_TM_sf"/>
</dbReference>
<feature type="transmembrane region" description="Helical" evidence="7">
    <location>
        <begin position="278"/>
        <end position="297"/>
    </location>
</feature>
<keyword evidence="11" id="KW-1185">Reference proteome</keyword>
<dbReference type="InterPro" id="IPR003593">
    <property type="entry name" value="AAA+_ATPase"/>
</dbReference>
<dbReference type="GO" id="GO:0005524">
    <property type="term" value="F:ATP binding"/>
    <property type="evidence" value="ECO:0007669"/>
    <property type="project" value="UniProtKB-KW"/>
</dbReference>
<dbReference type="SUPFAM" id="SSF90123">
    <property type="entry name" value="ABC transporter transmembrane region"/>
    <property type="match status" value="1"/>
</dbReference>
<feature type="domain" description="ABC transmembrane type-1" evidence="9">
    <location>
        <begin position="6"/>
        <end position="280"/>
    </location>
</feature>
<keyword evidence="6 7" id="KW-0472">Membrane</keyword>
<dbReference type="PROSITE" id="PS50893">
    <property type="entry name" value="ABC_TRANSPORTER_2"/>
    <property type="match status" value="1"/>
</dbReference>
<evidence type="ECO:0000259" key="9">
    <source>
        <dbReference type="PROSITE" id="PS50929"/>
    </source>
</evidence>
<dbReference type="PANTHER" id="PTHR24221:SF654">
    <property type="entry name" value="ATP-BINDING CASSETTE SUB-FAMILY B MEMBER 6"/>
    <property type="match status" value="1"/>
</dbReference>